<name>A0AA41YPQ2_9PROT</name>
<evidence type="ECO:0000313" key="2">
    <source>
        <dbReference type="Proteomes" id="UP001165679"/>
    </source>
</evidence>
<dbReference type="RefSeq" id="WP_264715039.1">
    <property type="nucleotide sequence ID" value="NZ_JAPDNT010000017.1"/>
</dbReference>
<dbReference type="AlphaFoldDB" id="A0AA41YPQ2"/>
<evidence type="ECO:0000313" key="1">
    <source>
        <dbReference type="EMBL" id="MCW3476272.1"/>
    </source>
</evidence>
<accession>A0AA41YPQ2</accession>
<gene>
    <name evidence="1" type="ORF">OL599_16990</name>
</gene>
<proteinExistence type="predicted"/>
<keyword evidence="2" id="KW-1185">Reference proteome</keyword>
<dbReference type="Proteomes" id="UP001165679">
    <property type="component" value="Unassembled WGS sequence"/>
</dbReference>
<reference evidence="1" key="2">
    <citation type="submission" date="2022-10" db="EMBL/GenBank/DDBJ databases">
        <authorList>
            <person name="Trinh H.N."/>
        </authorList>
    </citation>
    <scope>NUCLEOTIDE SEQUENCE</scope>
    <source>
        <strain evidence="1">RN2-1</strain>
    </source>
</reference>
<reference evidence="1" key="1">
    <citation type="submission" date="2022-09" db="EMBL/GenBank/DDBJ databases">
        <title>Rhodovastum sp. nov. RN2-1 isolated from soil in Seongnam, South Korea.</title>
        <authorList>
            <person name="Le N.T."/>
        </authorList>
    </citation>
    <scope>NUCLEOTIDE SEQUENCE</scope>
    <source>
        <strain evidence="1">RN2-1</strain>
    </source>
</reference>
<dbReference type="EMBL" id="JAPDNT010000017">
    <property type="protein sequence ID" value="MCW3476272.1"/>
    <property type="molecule type" value="Genomic_DNA"/>
</dbReference>
<protein>
    <submittedName>
        <fullName evidence="1">Uncharacterized protein</fullName>
    </submittedName>
</protein>
<sequence length="73" mass="7817">MFVLMTHGSLFPEPQPIVPDEEVVETLRAAIARGGRLPRSADMLLCGVCAEYLVEALRGAGLEVVRAPVGRGQ</sequence>
<organism evidence="1 2">
    <name type="scientific">Limobrevibacterium gyesilva</name>
    <dbReference type="NCBI Taxonomy" id="2991712"/>
    <lineage>
        <taxon>Bacteria</taxon>
        <taxon>Pseudomonadati</taxon>
        <taxon>Pseudomonadota</taxon>
        <taxon>Alphaproteobacteria</taxon>
        <taxon>Acetobacterales</taxon>
        <taxon>Acetobacteraceae</taxon>
        <taxon>Limobrevibacterium</taxon>
    </lineage>
</organism>
<comment type="caution">
    <text evidence="1">The sequence shown here is derived from an EMBL/GenBank/DDBJ whole genome shotgun (WGS) entry which is preliminary data.</text>
</comment>